<organism evidence="1 2">
    <name type="scientific">Edwardsiella anguillarum ET080813</name>
    <dbReference type="NCBI Taxonomy" id="667120"/>
    <lineage>
        <taxon>Bacteria</taxon>
        <taxon>Pseudomonadati</taxon>
        <taxon>Pseudomonadota</taxon>
        <taxon>Gammaproteobacteria</taxon>
        <taxon>Enterobacterales</taxon>
        <taxon>Hafniaceae</taxon>
        <taxon>Edwardsiella</taxon>
    </lineage>
</organism>
<evidence type="ECO:0000313" key="2">
    <source>
        <dbReference type="Proteomes" id="UP000028681"/>
    </source>
</evidence>
<gene>
    <name evidence="1" type="ORF">ETEE_2853</name>
</gene>
<proteinExistence type="predicted"/>
<dbReference type="Proteomes" id="UP000028681">
    <property type="component" value="Chromosome"/>
</dbReference>
<dbReference type="GeneID" id="33940357"/>
<accession>A0A076LLC8</accession>
<sequence length="100" mass="10814">MVRVVFDFHVDGDTSTKLQDGRLQHNTEVGVTISIDGINDKKKGLDAVYALAMSEISSEIIKLVSMEVDRAVAACGGEVINTKLISKNTECSHGNKNQAH</sequence>
<dbReference type="EMBL" id="CP006664">
    <property type="protein sequence ID" value="AIJ09285.1"/>
    <property type="molecule type" value="Genomic_DNA"/>
</dbReference>
<evidence type="ECO:0000313" key="1">
    <source>
        <dbReference type="EMBL" id="AIJ09285.1"/>
    </source>
</evidence>
<dbReference type="AlphaFoldDB" id="A0A076LLC8"/>
<reference evidence="1 2" key="1">
    <citation type="journal article" date="2012" name="PLoS ONE">
        <title>Edwardsiella comparative phylogenomics reveal the new intra/inter-species taxonomic relationships, virulence evolution and niche adaptation mechanisms.</title>
        <authorList>
            <person name="Yang M."/>
            <person name="Lv Y."/>
            <person name="Xiao J."/>
            <person name="Wu H."/>
            <person name="Zheng H."/>
            <person name="Liu Q."/>
            <person name="Zhang Y."/>
            <person name="Wang Q."/>
        </authorList>
    </citation>
    <scope>NUCLEOTIDE SEQUENCE [LARGE SCALE GENOMIC DNA]</scope>
    <source>
        <strain evidence="2">080813</strain>
    </source>
</reference>
<dbReference type="RefSeq" id="WP_034163749.1">
    <property type="nucleotide sequence ID" value="NZ_CP006664.1"/>
</dbReference>
<dbReference type="HOGENOM" id="CLU_2301383_0_0_6"/>
<protein>
    <submittedName>
        <fullName evidence="1">Uncharacterized protein</fullName>
    </submittedName>
</protein>
<dbReference type="KEGG" id="ete:ETEE_2853"/>
<name>A0A076LLC8_9GAMM</name>